<dbReference type="PROSITE" id="PS50893">
    <property type="entry name" value="ABC_TRANSPORTER_2"/>
    <property type="match status" value="1"/>
</dbReference>
<reference evidence="7 8" key="1">
    <citation type="submission" date="2017-02" db="EMBL/GenBank/DDBJ databases">
        <title>Natronthermophilus aegyptiacus gen. nov.,sp. nov., an aerobic, extremely halophilic alkalithermophilic archaeon isolated from the athalassohaline Wadi An Natrun, Egypt.</title>
        <authorList>
            <person name="Zhao B."/>
        </authorList>
    </citation>
    <scope>NUCLEOTIDE SEQUENCE [LARGE SCALE GENOMIC DNA]</scope>
    <source>
        <strain evidence="7 8">CGMCC 1.3597</strain>
    </source>
</reference>
<dbReference type="PANTHER" id="PTHR42711:SF5">
    <property type="entry name" value="ABC TRANSPORTER ATP-BINDING PROTEIN NATA"/>
    <property type="match status" value="1"/>
</dbReference>
<dbReference type="SUPFAM" id="SSF52540">
    <property type="entry name" value="P-loop containing nucleoside triphosphate hydrolases"/>
    <property type="match status" value="1"/>
</dbReference>
<evidence type="ECO:0000313" key="7">
    <source>
        <dbReference type="EMBL" id="OVE85490.1"/>
    </source>
</evidence>
<keyword evidence="8" id="KW-1185">Reference proteome</keyword>
<dbReference type="Pfam" id="PF00005">
    <property type="entry name" value="ABC_tran"/>
    <property type="match status" value="1"/>
</dbReference>
<dbReference type="InterPro" id="IPR003439">
    <property type="entry name" value="ABC_transporter-like_ATP-bd"/>
</dbReference>
<comment type="similarity">
    <text evidence="1">Belongs to the ABC transporter superfamily.</text>
</comment>
<evidence type="ECO:0000256" key="4">
    <source>
        <dbReference type="ARBA" id="ARBA00022840"/>
    </source>
</evidence>
<name>A0A202EBX3_9EURY</name>
<dbReference type="Proteomes" id="UP000196084">
    <property type="component" value="Unassembled WGS sequence"/>
</dbReference>
<evidence type="ECO:0000313" key="8">
    <source>
        <dbReference type="Proteomes" id="UP000196084"/>
    </source>
</evidence>
<dbReference type="SMART" id="SM00382">
    <property type="entry name" value="AAA"/>
    <property type="match status" value="1"/>
</dbReference>
<feature type="domain" description="ABC transporter" evidence="6">
    <location>
        <begin position="4"/>
        <end position="228"/>
    </location>
</feature>
<dbReference type="OrthoDB" id="87732at2157"/>
<feature type="region of interest" description="Disordered" evidence="5">
    <location>
        <begin position="306"/>
        <end position="331"/>
    </location>
</feature>
<dbReference type="AlphaFoldDB" id="A0A202EBX3"/>
<feature type="compositionally biased region" description="Polar residues" evidence="5">
    <location>
        <begin position="322"/>
        <end position="331"/>
    </location>
</feature>
<comment type="caution">
    <text evidence="7">The sequence shown here is derived from an EMBL/GenBank/DDBJ whole genome shotgun (WGS) entry which is preliminary data.</text>
</comment>
<sequence length="331" mass="36273">MAVIRLEGLTKDYGEVLANDDVSFEVERGEIFGYLGPNGAGKTTTIRTLLGFISPTSGTGQLLGHDITDESALLEAKRRLGYLPDNPAFDETATGQEVLDLHASIKGDERSGELLELFDPPLEREVREYSHGNVRKLGLVTTFMHDPDLVILDEPTSGLDPLMQQRFAEFLRAERDRGMTVFFSSHVLSEVRRLCDRVGIIRNGRLVTVEPVASLLDRSGKVVRIRATESLSPSAFDLEGVHELEMSETTVTDDSSADDTAVTECTFTFTGDVNALLERLGPSHLLDLSIEEAPLEDVFMRFYGGDSESTDATDATDRPQAATDSEVSNDA</sequence>
<dbReference type="CDD" id="cd03230">
    <property type="entry name" value="ABC_DR_subfamily_A"/>
    <property type="match status" value="1"/>
</dbReference>
<proteinExistence type="inferred from homology"/>
<dbReference type="Gene3D" id="3.40.50.300">
    <property type="entry name" value="P-loop containing nucleotide triphosphate hydrolases"/>
    <property type="match status" value="1"/>
</dbReference>
<evidence type="ECO:0000256" key="5">
    <source>
        <dbReference type="SAM" id="MobiDB-lite"/>
    </source>
</evidence>
<dbReference type="InterPro" id="IPR050763">
    <property type="entry name" value="ABC_transporter_ATP-binding"/>
</dbReference>
<organism evidence="7 8">
    <name type="scientific">Natronolimnobius baerhuensis</name>
    <dbReference type="NCBI Taxonomy" id="253108"/>
    <lineage>
        <taxon>Archaea</taxon>
        <taxon>Methanobacteriati</taxon>
        <taxon>Methanobacteriota</taxon>
        <taxon>Stenosarchaea group</taxon>
        <taxon>Halobacteria</taxon>
        <taxon>Halobacteriales</taxon>
        <taxon>Natrialbaceae</taxon>
        <taxon>Natronolimnobius</taxon>
    </lineage>
</organism>
<evidence type="ECO:0000256" key="2">
    <source>
        <dbReference type="ARBA" id="ARBA00022448"/>
    </source>
</evidence>
<gene>
    <name evidence="7" type="ORF">B2G88_01310</name>
</gene>
<keyword evidence="3" id="KW-0547">Nucleotide-binding</keyword>
<keyword evidence="4" id="KW-0067">ATP-binding</keyword>
<evidence type="ECO:0000256" key="1">
    <source>
        <dbReference type="ARBA" id="ARBA00005417"/>
    </source>
</evidence>
<protein>
    <submittedName>
        <fullName evidence="7">ABC transporter</fullName>
    </submittedName>
</protein>
<dbReference type="GO" id="GO:0016887">
    <property type="term" value="F:ATP hydrolysis activity"/>
    <property type="evidence" value="ECO:0007669"/>
    <property type="project" value="InterPro"/>
</dbReference>
<dbReference type="RefSeq" id="WP_087713761.1">
    <property type="nucleotide sequence ID" value="NZ_MWPH01000001.1"/>
</dbReference>
<dbReference type="InterPro" id="IPR027417">
    <property type="entry name" value="P-loop_NTPase"/>
</dbReference>
<dbReference type="GO" id="GO:0005524">
    <property type="term" value="F:ATP binding"/>
    <property type="evidence" value="ECO:0007669"/>
    <property type="project" value="UniProtKB-KW"/>
</dbReference>
<accession>A0A202EBX3</accession>
<dbReference type="EMBL" id="MWPH01000001">
    <property type="protein sequence ID" value="OVE85490.1"/>
    <property type="molecule type" value="Genomic_DNA"/>
</dbReference>
<dbReference type="PANTHER" id="PTHR42711">
    <property type="entry name" value="ABC TRANSPORTER ATP-BINDING PROTEIN"/>
    <property type="match status" value="1"/>
</dbReference>
<dbReference type="InterPro" id="IPR003593">
    <property type="entry name" value="AAA+_ATPase"/>
</dbReference>
<evidence type="ECO:0000259" key="6">
    <source>
        <dbReference type="PROSITE" id="PS50893"/>
    </source>
</evidence>
<keyword evidence="2" id="KW-0813">Transport</keyword>
<evidence type="ECO:0000256" key="3">
    <source>
        <dbReference type="ARBA" id="ARBA00022741"/>
    </source>
</evidence>